<keyword evidence="8" id="KW-1185">Reference proteome</keyword>
<dbReference type="Pfam" id="PF00232">
    <property type="entry name" value="Glyco_hydro_1"/>
    <property type="match status" value="1"/>
</dbReference>
<dbReference type="GO" id="GO:0016052">
    <property type="term" value="P:carbohydrate catabolic process"/>
    <property type="evidence" value="ECO:0007669"/>
    <property type="project" value="TreeGrafter"/>
</dbReference>
<dbReference type="SUPFAM" id="SSF51445">
    <property type="entry name" value="(Trans)glycosidases"/>
    <property type="match status" value="1"/>
</dbReference>
<proteinExistence type="inferred from homology"/>
<evidence type="ECO:0000256" key="3">
    <source>
        <dbReference type="ARBA" id="ARBA00023295"/>
    </source>
</evidence>
<comment type="caution">
    <text evidence="7">The sequence shown here is derived from an EMBL/GenBank/DDBJ whole genome shotgun (WGS) entry which is preliminary data.</text>
</comment>
<keyword evidence="3 6" id="KW-0326">Glycosidase</keyword>
<dbReference type="PANTHER" id="PTHR10353">
    <property type="entry name" value="GLYCOSYL HYDROLASE"/>
    <property type="match status" value="1"/>
</dbReference>
<dbReference type="InterPro" id="IPR018120">
    <property type="entry name" value="Glyco_hydro_1_AS"/>
</dbReference>
<dbReference type="InterPro" id="IPR033132">
    <property type="entry name" value="GH_1_N_CS"/>
</dbReference>
<feature type="active site" description="Nucleophile" evidence="4">
    <location>
        <position position="378"/>
    </location>
</feature>
<dbReference type="GO" id="GO:0005829">
    <property type="term" value="C:cytosol"/>
    <property type="evidence" value="ECO:0007669"/>
    <property type="project" value="TreeGrafter"/>
</dbReference>
<dbReference type="STRING" id="549789.NIES30_25100"/>
<evidence type="ECO:0000256" key="5">
    <source>
        <dbReference type="RuleBase" id="RU003690"/>
    </source>
</evidence>
<dbReference type="AlphaFoldDB" id="A0A1U7IY78"/>
<dbReference type="PRINTS" id="PR00131">
    <property type="entry name" value="GLHYDRLASE1"/>
</dbReference>
<evidence type="ECO:0000313" key="8">
    <source>
        <dbReference type="Proteomes" id="UP000185557"/>
    </source>
</evidence>
<organism evidence="7 8">
    <name type="scientific">Phormidium tenue NIES-30</name>
    <dbReference type="NCBI Taxonomy" id="549789"/>
    <lineage>
        <taxon>Bacteria</taxon>
        <taxon>Bacillati</taxon>
        <taxon>Cyanobacteriota</taxon>
        <taxon>Cyanophyceae</taxon>
        <taxon>Oscillatoriophycideae</taxon>
        <taxon>Oscillatoriales</taxon>
        <taxon>Oscillatoriaceae</taxon>
        <taxon>Phormidium</taxon>
    </lineage>
</organism>
<evidence type="ECO:0000256" key="6">
    <source>
        <dbReference type="RuleBase" id="RU004468"/>
    </source>
</evidence>
<dbReference type="InterPro" id="IPR001360">
    <property type="entry name" value="Glyco_hydro_1"/>
</dbReference>
<evidence type="ECO:0000256" key="4">
    <source>
        <dbReference type="PROSITE-ProRule" id="PRU10055"/>
    </source>
</evidence>
<comment type="similarity">
    <text evidence="1 5">Belongs to the glycosyl hydrolase 1 family.</text>
</comment>
<dbReference type="RefSeq" id="WP_073611192.1">
    <property type="nucleotide sequence ID" value="NZ_MRCG01000034.1"/>
</dbReference>
<dbReference type="OrthoDB" id="9765195at2"/>
<accession>A0A1U7IY78</accession>
<name>A0A1U7IY78_9CYAN</name>
<evidence type="ECO:0000256" key="1">
    <source>
        <dbReference type="ARBA" id="ARBA00010838"/>
    </source>
</evidence>
<dbReference type="PROSITE" id="PS00572">
    <property type="entry name" value="GLYCOSYL_HYDROL_F1_1"/>
    <property type="match status" value="1"/>
</dbReference>
<dbReference type="PANTHER" id="PTHR10353:SF136">
    <property type="entry name" value="ARYL-PHOSPHO-BETA-D-GLUCOSIDASE BGLC"/>
    <property type="match status" value="1"/>
</dbReference>
<evidence type="ECO:0000256" key="2">
    <source>
        <dbReference type="ARBA" id="ARBA00022801"/>
    </source>
</evidence>
<keyword evidence="2 6" id="KW-0378">Hydrolase</keyword>
<dbReference type="PROSITE" id="PS00653">
    <property type="entry name" value="GLYCOSYL_HYDROL_F1_2"/>
    <property type="match status" value="1"/>
</dbReference>
<dbReference type="Gene3D" id="3.20.20.80">
    <property type="entry name" value="Glycosidases"/>
    <property type="match status" value="1"/>
</dbReference>
<reference evidence="7 8" key="1">
    <citation type="submission" date="2016-11" db="EMBL/GenBank/DDBJ databases">
        <title>Draft Genome Sequences of Nine Cyanobacterial Strains from Diverse Habitats.</title>
        <authorList>
            <person name="Zhu T."/>
            <person name="Hou S."/>
            <person name="Lu X."/>
            <person name="Hess W.R."/>
        </authorList>
    </citation>
    <scope>NUCLEOTIDE SEQUENCE [LARGE SCALE GENOMIC DNA]</scope>
    <source>
        <strain evidence="7 8">NIES-30</strain>
    </source>
</reference>
<dbReference type="FunFam" id="3.20.20.80:FF:000004">
    <property type="entry name" value="Beta-glucosidase 6-phospho-beta-glucosidase"/>
    <property type="match status" value="1"/>
</dbReference>
<dbReference type="InterPro" id="IPR017853">
    <property type="entry name" value="GH"/>
</dbReference>
<sequence>MANFPPDFLWGAATASYQVEGAYQQDGKGPSIWDIYSHLPGTTYQGTNGDIAADHYNRYEEDVRLMAELGLRSYRFSIAWARIFPNGMGEVNPEGIAFYSRLIDELLKYQIIPFATLYHWDLPQALQDIGGWENRAVADAFATYAKICFEQFGDRVTYWLTFNEVINFIMLGYRDGLHPPGVKDERRVVEVTHIVNIAHAKAIAEYRQLTREGKILAGKIGMAHVLLPGFPISDQPEDIQAYENYEVMDHHWFYDPVLRGDYPQTMWNYYQSKWGAPTVLEGDLALLKQAKSDFIGVNYYQSTFLAHNPLNGVGLTTINTTGEKGSQKESGIPGLFKRVINPNIDYTDWDWAIYPEGLHEGIKRIQERYGTIPIVITENGIGAKDAIAANGEILDYPRIEYLKQHILACKRAIADSIPVFGYFAWSYIDLLSWLNGYQKQYGFVYIDREKDLERRKKQSYFWYQRVIQTNGAKL</sequence>
<dbReference type="EMBL" id="MRCG01000034">
    <property type="protein sequence ID" value="OKH43348.1"/>
    <property type="molecule type" value="Genomic_DNA"/>
</dbReference>
<evidence type="ECO:0000313" key="7">
    <source>
        <dbReference type="EMBL" id="OKH43348.1"/>
    </source>
</evidence>
<dbReference type="Proteomes" id="UP000185557">
    <property type="component" value="Unassembled WGS sequence"/>
</dbReference>
<protein>
    <submittedName>
        <fullName evidence="7">Aryl-phospho-beta-D-glucosidase</fullName>
    </submittedName>
</protein>
<gene>
    <name evidence="7" type="ORF">NIES30_25100</name>
</gene>
<dbReference type="GO" id="GO:0008422">
    <property type="term" value="F:beta-glucosidase activity"/>
    <property type="evidence" value="ECO:0007669"/>
    <property type="project" value="TreeGrafter"/>
</dbReference>